<feature type="domain" description="LTD" evidence="13">
    <location>
        <begin position="1008"/>
        <end position="1143"/>
    </location>
</feature>
<evidence type="ECO:0000313" key="14">
    <source>
        <dbReference type="EMBL" id="GHE60435.1"/>
    </source>
</evidence>
<evidence type="ECO:0000256" key="2">
    <source>
        <dbReference type="ARBA" id="ARBA00004496"/>
    </source>
</evidence>
<evidence type="ECO:0000256" key="5">
    <source>
        <dbReference type="ARBA" id="ARBA00022737"/>
    </source>
</evidence>
<feature type="region of interest" description="Disordered" evidence="10">
    <location>
        <begin position="1138"/>
        <end position="1174"/>
    </location>
</feature>
<evidence type="ECO:0000256" key="3">
    <source>
        <dbReference type="ARBA" id="ARBA00022490"/>
    </source>
</evidence>
<dbReference type="EMBL" id="BNAG01000002">
    <property type="protein sequence ID" value="GHE60435.1"/>
    <property type="molecule type" value="Genomic_DNA"/>
</dbReference>
<dbReference type="Gene3D" id="2.60.40.10">
    <property type="entry name" value="Immunoglobulins"/>
    <property type="match status" value="5"/>
</dbReference>
<feature type="region of interest" description="Disordered" evidence="10">
    <location>
        <begin position="225"/>
        <end position="252"/>
    </location>
</feature>
<dbReference type="CDD" id="cd11304">
    <property type="entry name" value="Cadherin_repeat"/>
    <property type="match status" value="1"/>
</dbReference>
<name>A0ABQ3I6U5_9BACT</name>
<dbReference type="InterPro" id="IPR053879">
    <property type="entry name" value="HYDIN_VesB_CFA65-like_Ig"/>
</dbReference>
<dbReference type="Pfam" id="PF18962">
    <property type="entry name" value="Por_Secre_tail"/>
    <property type="match status" value="1"/>
</dbReference>
<dbReference type="Gene3D" id="2.60.40.1220">
    <property type="match status" value="2"/>
</dbReference>
<dbReference type="PANTHER" id="PTHR11878">
    <property type="entry name" value="SODIUM/CALCIUM EXCHANGER"/>
    <property type="match status" value="1"/>
</dbReference>
<dbReference type="InterPro" id="IPR051171">
    <property type="entry name" value="CaCA"/>
</dbReference>
<evidence type="ECO:0000256" key="8">
    <source>
        <dbReference type="ARBA" id="ARBA00023069"/>
    </source>
</evidence>
<comment type="caution">
    <text evidence="14">The sequence shown here is derived from an EMBL/GenBank/DDBJ whole genome shotgun (WGS) entry which is preliminary data.</text>
</comment>
<feature type="compositionally biased region" description="Polar residues" evidence="10">
    <location>
        <begin position="1151"/>
        <end position="1167"/>
    </location>
</feature>
<dbReference type="Proteomes" id="UP000658258">
    <property type="component" value="Unassembled WGS sequence"/>
</dbReference>
<dbReference type="NCBIfam" id="TIGR04183">
    <property type="entry name" value="Por_Secre_tail"/>
    <property type="match status" value="1"/>
</dbReference>
<proteinExistence type="predicted"/>
<feature type="domain" description="Cadherin" evidence="12">
    <location>
        <begin position="3432"/>
        <end position="3529"/>
    </location>
</feature>
<dbReference type="Pfam" id="PF19078">
    <property type="entry name" value="Big_12"/>
    <property type="match status" value="1"/>
</dbReference>
<dbReference type="SMART" id="SM00060">
    <property type="entry name" value="FN3"/>
    <property type="match status" value="2"/>
</dbReference>
<dbReference type="InterPro" id="IPR038081">
    <property type="entry name" value="CalX-like_sf"/>
</dbReference>
<evidence type="ECO:0000259" key="13">
    <source>
        <dbReference type="PROSITE" id="PS51841"/>
    </source>
</evidence>
<dbReference type="SMART" id="SM00237">
    <property type="entry name" value="Calx_beta"/>
    <property type="match status" value="3"/>
</dbReference>
<sequence length="3722" mass="377924">MKKLLAIVFSLIGLNASFAQNNNGAIDAAGDIVFVAYHDDDDGFSFLLLDDCPNGTSIRFVDEEWNGTGFASSTSEGEVIWSNNTGSTIAKGTVIDITDADDNGAGISASLGIAIEDDLGFSTANGDQLFAITGTRATPGVFLAFVGCDTGNTLSGTGLTNGSTAVITCFEGYYSGTTSFSTLSSAATTINTIGNWTTGDFSFPSVVPDTFTGSAFVSAAPEINVQGNGQDITDGDNTPSTADHTDFGSTGASSGANIVRTFTIQNTGTGDLDLTGSPNVTISGTHSADFTVSSQPGSDPISASGSTTFQVTFNPSAVGLRTAEISIANDDADENPYNFTIQGTGLDDTAPVFENSTPSASSIGGTSFTLNTDIDEAGDIFYVVLADGATAPTSAEVVSGTGNGGAAAVTSGNATVNSGGFTNAFSVTGLTSETAYDVYVVARDDEGSPNLQASPTLVNVTTADVTAPSVSSITVSGSPATNATSVSFTVNFSENVSGVDATDFTVDGSGVTGNITGMSGSGATYTVSVGSISGTGTISIDLKSSGTGIQDGSGNVISGGFTSGATHTVDTEAPTTPGAPDLVAAFDSGTSNTDNITSVTQPRFSGIGIETGVTIKITSSINGLVGTTTTNVGGSYSYIITGTLSEGTHNITVTATDGAGNESSSSAALSVVVDTSAPTLSSSSPTDDATGVSPGSNITLTFNENIAFGTGNIEVIDETDGSNSFTIDAANPGSQASISGNVLTINPSSDLDELENYSVRIAATAIDDIAGNSYAGITDATTLNFTTADGTAPIFENSTPNASSVGGTSFTLNTDIDEAGDIFYVVLLDGATAPTSAEVVSGTGNGGAAAVTSGNATVNSGGFTNAFSVTGLTSETAYDVYVVARDDEGTPNLQASPTLVNVTTADVTAPTIQSSSPANGATNVNLGQNLTITFDDNMVVGTGNITIVETGVGNFEQLDVTNGSLVSVSGATVTLNPSGTLKKGTNYHIEIDASALDDDAGNDFVGISSSSTLRFSTVNVVINEVVTDPQRDWSSTNFASTASGVPGSDDEWVELYIKSTGIDLTGWTIELIDGSDITGDLTSNGAFDVSNYISSGSGTFNSTQFGDFLVLGNPDGSGLLNNDVQIILKDPSGATVDQVKLGGAGGEAPTGNASSVSDESVQRSPNGTDTDDDTADFTRAAATIGAANDASGPAITSLGLHNENTFIEIFATEGMYSTNGGTGALEPSDIQLSISGGSAHTPVITSLKQLNGTSDLVGGESNIRVNFTTTGVADGGETITVNFADGSSVFDVLGNAAAASQSNNTRTLNDLVDPFITGVSLAANNSYIDVTFNEAVYEDNCGGGGLTPADFDLKISGGTATTPVISSVKQNDSPTEGSASALTGGETTVRIFFSLTGTPNGAETIEVDLQANEVFDINGRAGAADQTANNTATLNDQAAPTVTSIVRQSPATASTNASSVTFRVTFNEDVQNVDATDFVVTGGGSASVTGVSTETANSVFDVTVGNIDAEGTVDLGFAGGQNIVDNSSNAFAGVIGSEETYTIDLTAPTVTSVSSTTADGSYKVGDIVVVTVTFSEAVTVTGTPQITLETGTPDRTVDYTTGTGTSTLSFNYTVQSGDQNSDLDYVNVNSLSLNSGTITDAVGNNATLTLPTPGEANSLGANKAIVIDAVPPTVTSVSSTTADGTYKVGDIVVVTVTFSEAVTVTGTPQITLETGTTDRTVDYTAGTGTSTLSFNYTVQSGDQNSDLDYVNVNSLSLNSGTIADAVGNNATLTLPTPGEANSLGANKAIGVDGVAPVFSAVSPATGGRVNNANVGYTLSEALASGTVTFTRTSGTADGNSPHVVTLTGNELDAGVRALSALTNAPNLVDGAVYTISFNGTDAAGNSATTVSSSSVTFDSSSPVFSAVSPSSGSTVNHARVGYTLSETLASGTITFTRTGGTADASSPHVVNLTGGELSAGVRGIAALTNAPTLVDGSVYTISFDGTDEAGNTATTVSSTEVTYDVTLPTIVSITAPADGSYKSGDNLEFTVTFSEAVNFDEGSSCEPPHLVVNVGGTPRSAFYSSGNGTDTWVLSFTVGGENDSDGIEISSFNVGDLGVEDAARNALNSTLPTLPNTSAVLVDNVAPADPIVTTTSATVNADNQTISGTHSEDGVTIHAYADANNDGVADNATSLGNATVSGNAWSLNVSLKADQANNFVVRAMDAAGNTSSDVDVPTIIEDSTNPAEPIVTTPFMAITVDAAAQTISGTHAEDGVTVHAYADVDNDGSADNSTSLGSATVSGGSWSFSVNLTADSDNNFVVQAVDAAGNVSGEVNVPTISEITPGFTVTETDGGTSVTEAGGEDTFTVVLDARPGSDVVINVSSGDTGEGTVSSSTLTFTPSDWDTPQTVTVTGVDDDIIDGTQTFNITLSIDDNNSDDNFDALGDKTVSVDNTDDDVAGFTLSKTTASVSEVGTTDDFTVVLTAEPASNVVINITSGDTGEATVDASSITFTPTNWYTPQTVTITGEDDSDLDGDQTTTITLSVDDASSDDDFDALADQTVSVVTEDDDTPVISFATTTSSGLESVGSASIVVNNDLASSNTITVDYTVTGTATNGADYTLASGTLTFAANSTSENIAIAGIVNDEIVELDETVIITLSNPTNSILGANTVHTYTIIDDDQATVTIADVSADEDDGSTTVSLVLDKAVDGGFSVDVSTVDGTATIADNDYTAVVDQTITFVGTAGETKTVTITLGSDNKLEANETIQVLMNNLIANTVSTSDIDVTDGATVTITNDDQAAVTIEDVQAIEGEGDITLTATLDNPVDGGFTINVSTADVTALVGDDYQAIVSQTLTFNGTAGETQTFTLTPVDDGVEEDTETLTISMSGLAATSLAVDVSDVATVTILDDDDNTAPAGYTISFDDGLINSTELTTSTITFANAEVGTTYNYSITSSEGGTAVTGSGTITSADEQIVVADLSGLNDGVLTVSVTLTDDSNNEGVAATSQTEMKSRISAPTLSPADNEVDVLPNQNLVLTFDESMVKGTGSITIKKSSDNSVLETIDVNSNKVSITGGVITVNPDNALLPPSTEFYVMIDAGAFEDNFENAYAGISNNTSWTFTTVAASVVTSVSVPTADIYGIGDELDFQATFSLPITITGTPSIDVTIGSKTVKANLVGTVSAATTATFRYTITEGDLDTDGIALASSIDLNGATMKDEFNVDAITGLNNVGSTAAILVDGIRAIPTLSTSAGTLTNAAFSTTVTYDEPVTGFELTDLTVTNGVASNLEVVTAGSVWRVTITPAADGTVSVAIPAGTVNDQAGNTSAASANTVSTTFDGTAPQVSSISRAEADQIPTGTTSRKYTVTFSEVVNGVDATDFEVVATGTAVATVGAVTTTDNKTYTVTIQGLNGEGTLKLNAKADGTIKDEAGNELAAAFEGQVYTTNFAPTNITLSATSIQENNAVGATIGTLTSTDADAGDSHSYTLVSGTGDTDNAAFTISGNTLKTNVVFDFETKASYSIRVKADDGFNGTFEKVLTITITNEPEAIIVVEGDGVFDATILGLSSTKSWTVTNNGDAATEVRVISSSQGFSITPGSVQVGPGETKPITAVFRPREARVYQGVVVFNFDITSRIKDNVIEVGLSGEGVIVTGVDNDQIQEEQISVFPNPASTQVTIDLSELNGKPVDIQMINPSGVSLLQKKGYDQPELTIDVASFESGLYIIQFSNEKSLVRKKVLIRK</sequence>
<evidence type="ECO:0008006" key="16">
    <source>
        <dbReference type="Google" id="ProtNLM"/>
    </source>
</evidence>
<dbReference type="InterPro" id="IPR001322">
    <property type="entry name" value="Lamin_tail_dom"/>
</dbReference>
<evidence type="ECO:0000256" key="11">
    <source>
        <dbReference type="SAM" id="SignalP"/>
    </source>
</evidence>
<feature type="signal peptide" evidence="11">
    <location>
        <begin position="1"/>
        <end position="19"/>
    </location>
</feature>
<dbReference type="InterPro" id="IPR032812">
    <property type="entry name" value="SbsA_Ig"/>
</dbReference>
<dbReference type="Pfam" id="PF22544">
    <property type="entry name" value="HYDIN_VesB_CFA65-like_Ig"/>
    <property type="match status" value="1"/>
</dbReference>
<keyword evidence="9" id="KW-0966">Cell projection</keyword>
<dbReference type="PROSITE" id="PS51841">
    <property type="entry name" value="LTD"/>
    <property type="match status" value="1"/>
</dbReference>
<evidence type="ECO:0000313" key="15">
    <source>
        <dbReference type="Proteomes" id="UP000658258"/>
    </source>
</evidence>
<evidence type="ECO:0000256" key="7">
    <source>
        <dbReference type="ARBA" id="ARBA00023065"/>
    </source>
</evidence>
<comment type="subcellular location">
    <subcellularLocation>
        <location evidence="1">Cell projection</location>
        <location evidence="1">Cilium</location>
    </subcellularLocation>
    <subcellularLocation>
        <location evidence="2">Cytoplasm</location>
    </subcellularLocation>
</comment>
<keyword evidence="7" id="KW-0813">Transport</keyword>
<keyword evidence="5" id="KW-0677">Repeat</keyword>
<evidence type="ECO:0000256" key="9">
    <source>
        <dbReference type="ARBA" id="ARBA00023273"/>
    </source>
</evidence>
<keyword evidence="4 11" id="KW-0732">Signal</keyword>
<dbReference type="InterPro" id="IPR003961">
    <property type="entry name" value="FN3_dom"/>
</dbReference>
<dbReference type="InterPro" id="IPR014755">
    <property type="entry name" value="Cu-Rt/internalin_Ig-like"/>
</dbReference>
<feature type="chain" id="PRO_5047438773" description="LTD domain-containing protein" evidence="11">
    <location>
        <begin position="20"/>
        <end position="3722"/>
    </location>
</feature>
<dbReference type="Pfam" id="PF19077">
    <property type="entry name" value="Big_13"/>
    <property type="match status" value="1"/>
</dbReference>
<evidence type="ECO:0000256" key="10">
    <source>
        <dbReference type="SAM" id="MobiDB-lite"/>
    </source>
</evidence>
<evidence type="ECO:0000256" key="6">
    <source>
        <dbReference type="ARBA" id="ARBA00022837"/>
    </source>
</evidence>
<dbReference type="RefSeq" id="WP_189629529.1">
    <property type="nucleotide sequence ID" value="NZ_BNAG01000002.1"/>
</dbReference>
<accession>A0ABQ3I6U5</accession>
<dbReference type="Gene3D" id="2.60.40.60">
    <property type="entry name" value="Cadherins"/>
    <property type="match status" value="1"/>
</dbReference>
<dbReference type="PANTHER" id="PTHR11878:SF65">
    <property type="entry name" value="NA_CA-EXCHANGE PROTEIN, ISOFORM G"/>
    <property type="match status" value="1"/>
</dbReference>
<dbReference type="Gene3D" id="2.60.40.2030">
    <property type="match status" value="3"/>
</dbReference>
<dbReference type="Pfam" id="PF13205">
    <property type="entry name" value="Big_5"/>
    <property type="match status" value="2"/>
</dbReference>
<keyword evidence="15" id="KW-1185">Reference proteome</keyword>
<dbReference type="InterPro" id="IPR003644">
    <property type="entry name" value="Calx_beta"/>
</dbReference>
<dbReference type="InterPro" id="IPR013783">
    <property type="entry name" value="Ig-like_fold"/>
</dbReference>
<evidence type="ECO:0000259" key="12">
    <source>
        <dbReference type="PROSITE" id="PS50268"/>
    </source>
</evidence>
<keyword evidence="7" id="KW-0406">Ion transport</keyword>
<protein>
    <recommendedName>
        <fullName evidence="16">LTD domain-containing protein</fullName>
    </recommendedName>
</protein>
<dbReference type="PROSITE" id="PS50268">
    <property type="entry name" value="CADHERIN_2"/>
    <property type="match status" value="1"/>
</dbReference>
<dbReference type="InterPro" id="IPR044016">
    <property type="entry name" value="Big_13"/>
</dbReference>
<dbReference type="Pfam" id="PF03160">
    <property type="entry name" value="Calx-beta"/>
    <property type="match status" value="4"/>
</dbReference>
<gene>
    <name evidence="14" type="ORF">GCM10011340_14090</name>
</gene>
<dbReference type="SUPFAM" id="SSF141072">
    <property type="entry name" value="CalX-like"/>
    <property type="match status" value="4"/>
</dbReference>
<reference evidence="15" key="1">
    <citation type="journal article" date="2019" name="Int. J. Syst. Evol. Microbiol.">
        <title>The Global Catalogue of Microorganisms (GCM) 10K type strain sequencing project: providing services to taxonomists for standard genome sequencing and annotation.</title>
        <authorList>
            <consortium name="The Broad Institute Genomics Platform"/>
            <consortium name="The Broad Institute Genome Sequencing Center for Infectious Disease"/>
            <person name="Wu L."/>
            <person name="Ma J."/>
        </authorList>
    </citation>
    <scope>NUCLEOTIDE SEQUENCE [LARGE SCALE GENOMIC DNA]</scope>
    <source>
        <strain evidence="15">CGMCC 1.15111</strain>
    </source>
</reference>
<keyword evidence="6" id="KW-0106">Calcium</keyword>
<dbReference type="InterPro" id="IPR026444">
    <property type="entry name" value="Secre_tail"/>
</dbReference>
<dbReference type="SUPFAM" id="SSF49313">
    <property type="entry name" value="Cadherin-like"/>
    <property type="match status" value="1"/>
</dbReference>
<organism evidence="14 15">
    <name type="scientific">Roseivirga thermotolerans</name>
    <dbReference type="NCBI Taxonomy" id="1758176"/>
    <lineage>
        <taxon>Bacteria</taxon>
        <taxon>Pseudomonadati</taxon>
        <taxon>Bacteroidota</taxon>
        <taxon>Cytophagia</taxon>
        <taxon>Cytophagales</taxon>
        <taxon>Roseivirgaceae</taxon>
        <taxon>Roseivirga</taxon>
    </lineage>
</organism>
<dbReference type="InterPro" id="IPR002126">
    <property type="entry name" value="Cadherin-like_dom"/>
</dbReference>
<dbReference type="InterPro" id="IPR015919">
    <property type="entry name" value="Cadherin-like_sf"/>
</dbReference>
<keyword evidence="3" id="KW-0963">Cytoplasm</keyword>
<evidence type="ECO:0000256" key="1">
    <source>
        <dbReference type="ARBA" id="ARBA00004138"/>
    </source>
</evidence>
<evidence type="ECO:0000256" key="4">
    <source>
        <dbReference type="ARBA" id="ARBA00022729"/>
    </source>
</evidence>
<keyword evidence="8" id="KW-0969">Cilium</keyword>
<dbReference type="InterPro" id="IPR044048">
    <property type="entry name" value="Big_12"/>
</dbReference>